<evidence type="ECO:0000259" key="1">
    <source>
        <dbReference type="Pfam" id="PF00583"/>
    </source>
</evidence>
<dbReference type="Gene3D" id="3.40.630.30">
    <property type="match status" value="1"/>
</dbReference>
<dbReference type="AlphaFoldDB" id="A0A9X6FVY9"/>
<gene>
    <name evidence="2" type="ORF">BK761_24110</name>
</gene>
<dbReference type="InterPro" id="IPR000182">
    <property type="entry name" value="GNAT_dom"/>
</dbReference>
<dbReference type="Proteomes" id="UP000195217">
    <property type="component" value="Unassembled WGS sequence"/>
</dbReference>
<organism evidence="2 3">
    <name type="scientific">Bacillus thuringiensis subsp. darmstadiensis</name>
    <dbReference type="NCBI Taxonomy" id="132264"/>
    <lineage>
        <taxon>Bacteria</taxon>
        <taxon>Bacillati</taxon>
        <taxon>Bacillota</taxon>
        <taxon>Bacilli</taxon>
        <taxon>Bacillales</taxon>
        <taxon>Bacillaceae</taxon>
        <taxon>Bacillus</taxon>
        <taxon>Bacillus cereus group</taxon>
    </lineage>
</organism>
<dbReference type="SUPFAM" id="SSF55729">
    <property type="entry name" value="Acyl-CoA N-acyltransferases (Nat)"/>
    <property type="match status" value="1"/>
</dbReference>
<reference evidence="2 3" key="1">
    <citation type="submission" date="2016-10" db="EMBL/GenBank/DDBJ databases">
        <title>Comparative genomics of Bacillus thuringiensis reveals a path to pathogens against multiple invertebrate hosts.</title>
        <authorList>
            <person name="Zheng J."/>
            <person name="Gao Q."/>
            <person name="Liu H."/>
            <person name="Peng D."/>
            <person name="Ruan L."/>
            <person name="Sun M."/>
        </authorList>
    </citation>
    <scope>NUCLEOTIDE SEQUENCE [LARGE SCALE GENOMIC DNA]</scope>
    <source>
        <strain evidence="2">BGSC 4M3</strain>
    </source>
</reference>
<comment type="caution">
    <text evidence="2">The sequence shown here is derived from an EMBL/GenBank/DDBJ whole genome shotgun (WGS) entry which is preliminary data.</text>
</comment>
<dbReference type="Pfam" id="PF00583">
    <property type="entry name" value="Acetyltransf_1"/>
    <property type="match status" value="1"/>
</dbReference>
<dbReference type="EMBL" id="NFEA01000047">
    <property type="protein sequence ID" value="OTZ29315.1"/>
    <property type="molecule type" value="Genomic_DNA"/>
</dbReference>
<dbReference type="InterPro" id="IPR016181">
    <property type="entry name" value="Acyl_CoA_acyltransferase"/>
</dbReference>
<feature type="domain" description="N-acetyltransferase" evidence="1">
    <location>
        <begin position="31"/>
        <end position="88"/>
    </location>
</feature>
<accession>A0A9X6FVY9</accession>
<sequence>MYTSKRIYFGCFRRVSNCRDLILIREQLSKINIVVIYINSEKRGIGLGSVLIFKAIEKVDSLEGIEQIYLSVVTTNVPAKKLSASCGFEVFGQDTKALKFDNTYYDE</sequence>
<dbReference type="GO" id="GO:0016747">
    <property type="term" value="F:acyltransferase activity, transferring groups other than amino-acyl groups"/>
    <property type="evidence" value="ECO:0007669"/>
    <property type="project" value="InterPro"/>
</dbReference>
<proteinExistence type="predicted"/>
<protein>
    <recommendedName>
        <fullName evidence="1">N-acetyltransferase domain-containing protein</fullName>
    </recommendedName>
</protein>
<evidence type="ECO:0000313" key="3">
    <source>
        <dbReference type="Proteomes" id="UP000195217"/>
    </source>
</evidence>
<name>A0A9X6FVY9_BACUD</name>
<evidence type="ECO:0000313" key="2">
    <source>
        <dbReference type="EMBL" id="OTZ29315.1"/>
    </source>
</evidence>